<dbReference type="AlphaFoldDB" id="A0A554LJ92"/>
<name>A0A554LJ92_9BACT</name>
<dbReference type="NCBIfam" id="TIGR02436">
    <property type="entry name" value="four helix bundle protein"/>
    <property type="match status" value="1"/>
</dbReference>
<reference evidence="1 2" key="1">
    <citation type="submission" date="2017-07" db="EMBL/GenBank/DDBJ databases">
        <title>Mechanisms for carbon and nitrogen cycling indicate functional differentiation within the Candidate Phyla Radiation.</title>
        <authorList>
            <person name="Danczak R.E."/>
            <person name="Johnston M.D."/>
            <person name="Kenah C."/>
            <person name="Slattery M."/>
            <person name="Wrighton K.C."/>
            <person name="Wilkins M.J."/>
        </authorList>
    </citation>
    <scope>NUCLEOTIDE SEQUENCE [LARGE SCALE GENOMIC DNA]</scope>
    <source>
        <strain evidence="1">Licking1014_85</strain>
    </source>
</reference>
<evidence type="ECO:0000313" key="2">
    <source>
        <dbReference type="Proteomes" id="UP000315589"/>
    </source>
</evidence>
<dbReference type="Gene3D" id="1.20.1440.60">
    <property type="entry name" value="23S rRNA-intervening sequence"/>
    <property type="match status" value="1"/>
</dbReference>
<dbReference type="SUPFAM" id="SSF158446">
    <property type="entry name" value="IVS-encoded protein-like"/>
    <property type="match status" value="1"/>
</dbReference>
<accession>A0A554LJ92</accession>
<feature type="non-terminal residue" evidence="1">
    <location>
        <position position="56"/>
    </location>
</feature>
<comment type="caution">
    <text evidence="1">The sequence shown here is derived from an EMBL/GenBank/DDBJ whole genome shotgun (WGS) entry which is preliminary data.</text>
</comment>
<organism evidence="1 2">
    <name type="scientific">Candidatus Berkelbacteria bacterium Licking1014_85</name>
    <dbReference type="NCBI Taxonomy" id="2017148"/>
    <lineage>
        <taxon>Bacteria</taxon>
        <taxon>Candidatus Berkelbacteria</taxon>
    </lineage>
</organism>
<proteinExistence type="predicted"/>
<evidence type="ECO:0008006" key="3">
    <source>
        <dbReference type="Google" id="ProtNLM"/>
    </source>
</evidence>
<dbReference type="InterPro" id="IPR012657">
    <property type="entry name" value="23S_rRNA-intervening_sequence"/>
</dbReference>
<protein>
    <recommendedName>
        <fullName evidence="3">S23 ribosomal protein</fullName>
    </recommendedName>
</protein>
<dbReference type="EMBL" id="VMGI01000047">
    <property type="protein sequence ID" value="TSC92709.1"/>
    <property type="molecule type" value="Genomic_DNA"/>
</dbReference>
<dbReference type="Proteomes" id="UP000315589">
    <property type="component" value="Unassembled WGS sequence"/>
</dbReference>
<dbReference type="InterPro" id="IPR036583">
    <property type="entry name" value="23S_rRNA_IVS_sf"/>
</dbReference>
<gene>
    <name evidence="1" type="ORF">CEN91_381</name>
</gene>
<sequence length="56" mass="6776">MAEEIEKPKVKQFEDLFCWKLARELTNRIYQITRDKQKFSDWSLADQIQRAVVSIM</sequence>
<evidence type="ECO:0000313" key="1">
    <source>
        <dbReference type="EMBL" id="TSC92709.1"/>
    </source>
</evidence>
<dbReference type="Pfam" id="PF05635">
    <property type="entry name" value="23S_rRNA_IVP"/>
    <property type="match status" value="1"/>
</dbReference>